<dbReference type="EMBL" id="BAABLM010000003">
    <property type="protein sequence ID" value="GAA4675224.1"/>
    <property type="molecule type" value="Genomic_DNA"/>
</dbReference>
<feature type="domain" description="HTH cro/C1-type" evidence="3">
    <location>
        <begin position="26"/>
        <end position="80"/>
    </location>
</feature>
<sequence length="491" mass="54355">MVKDPDSATTPVARAPFDAALLGRRIRHHRLEKGLTLRRLGEIVGVPTSQLSMMENAKRPIRVTTLARIAEALAVEVETLTRPEPPSERARLELELGRLQAAPLARSLSIPPVEVRRGLSDETLRTLIALHASLAQRDAESKVTPEAARRAMIALRQEGQKVDNYYERIEDQAADLMETVPHGAGPITHHTVARLAEHLGFRLVHADDLPSSTRSITDVEHGVIFLPPATTPGGHGLRSLALQALAHQVLEHDEPRDYADFLRQRIEITAFAAACLVPRDAAVPFLRAAKADRDIALEDFRDTFGVTHETAAHRFTALATRFLDLPVHFLRVRRSGAIVKGYENDGIHFPTDADGGIIGQVVCANWAARTAFNNSARAREHFQYTDTPTGTYWCSVQTGTADAEFSITLGVPFAHSQWFRGRETTERQSSSCPDPSCCRRPTPDVEQRWRDSARPSAKLGEHVLAPLPTGRYPGVDDGQVYAFLERHLERT</sequence>
<dbReference type="PANTHER" id="PTHR46797">
    <property type="entry name" value="HTH-TYPE TRANSCRIPTIONAL REGULATOR"/>
    <property type="match status" value="1"/>
</dbReference>
<dbReference type="InterPro" id="IPR050807">
    <property type="entry name" value="TransReg_Diox_bact_type"/>
</dbReference>
<dbReference type="CDD" id="cd00093">
    <property type="entry name" value="HTH_XRE"/>
    <property type="match status" value="1"/>
</dbReference>
<dbReference type="PANTHER" id="PTHR46797:SF1">
    <property type="entry name" value="METHYLPHOSPHONATE SYNTHASE"/>
    <property type="match status" value="1"/>
</dbReference>
<dbReference type="InterPro" id="IPR001387">
    <property type="entry name" value="Cro/C1-type_HTH"/>
</dbReference>
<protein>
    <recommendedName>
        <fullName evidence="3">HTH cro/C1-type domain-containing protein</fullName>
    </recommendedName>
</protein>
<feature type="compositionally biased region" description="Basic and acidic residues" evidence="2">
    <location>
        <begin position="441"/>
        <end position="453"/>
    </location>
</feature>
<evidence type="ECO:0000313" key="4">
    <source>
        <dbReference type="EMBL" id="GAA4675224.1"/>
    </source>
</evidence>
<evidence type="ECO:0000256" key="2">
    <source>
        <dbReference type="SAM" id="MobiDB-lite"/>
    </source>
</evidence>
<dbReference type="Proteomes" id="UP001501295">
    <property type="component" value="Unassembled WGS sequence"/>
</dbReference>
<dbReference type="SUPFAM" id="SSF47413">
    <property type="entry name" value="lambda repressor-like DNA-binding domains"/>
    <property type="match status" value="1"/>
</dbReference>
<feature type="compositionally biased region" description="Low complexity" evidence="2">
    <location>
        <begin position="429"/>
        <end position="440"/>
    </location>
</feature>
<dbReference type="RefSeq" id="WP_345375675.1">
    <property type="nucleotide sequence ID" value="NZ_BAABLM010000003.1"/>
</dbReference>
<organism evidence="4 5">
    <name type="scientific">Frondihabitans cladoniiphilus</name>
    <dbReference type="NCBI Taxonomy" id="715785"/>
    <lineage>
        <taxon>Bacteria</taxon>
        <taxon>Bacillati</taxon>
        <taxon>Actinomycetota</taxon>
        <taxon>Actinomycetes</taxon>
        <taxon>Micrococcales</taxon>
        <taxon>Microbacteriaceae</taxon>
        <taxon>Frondihabitans</taxon>
    </lineage>
</organism>
<comment type="caution">
    <text evidence="4">The sequence shown here is derived from an EMBL/GenBank/DDBJ whole genome shotgun (WGS) entry which is preliminary data.</text>
</comment>
<dbReference type="Gene3D" id="1.10.260.40">
    <property type="entry name" value="lambda repressor-like DNA-binding domains"/>
    <property type="match status" value="1"/>
</dbReference>
<dbReference type="SMART" id="SM00530">
    <property type="entry name" value="HTH_XRE"/>
    <property type="match status" value="1"/>
</dbReference>
<evidence type="ECO:0000259" key="3">
    <source>
        <dbReference type="PROSITE" id="PS50943"/>
    </source>
</evidence>
<evidence type="ECO:0000313" key="5">
    <source>
        <dbReference type="Proteomes" id="UP001501295"/>
    </source>
</evidence>
<gene>
    <name evidence="4" type="ORF">GCM10025780_19680</name>
</gene>
<keyword evidence="5" id="KW-1185">Reference proteome</keyword>
<dbReference type="InterPro" id="IPR010982">
    <property type="entry name" value="Lambda_DNA-bd_dom_sf"/>
</dbReference>
<keyword evidence="1" id="KW-0238">DNA-binding</keyword>
<dbReference type="PROSITE" id="PS50943">
    <property type="entry name" value="HTH_CROC1"/>
    <property type="match status" value="1"/>
</dbReference>
<proteinExistence type="predicted"/>
<evidence type="ECO:0000256" key="1">
    <source>
        <dbReference type="ARBA" id="ARBA00023125"/>
    </source>
</evidence>
<feature type="region of interest" description="Disordered" evidence="2">
    <location>
        <begin position="425"/>
        <end position="457"/>
    </location>
</feature>
<dbReference type="Pfam" id="PF01381">
    <property type="entry name" value="HTH_3"/>
    <property type="match status" value="1"/>
</dbReference>
<name>A0ABP8VY81_9MICO</name>
<accession>A0ABP8VY81</accession>
<reference evidence="5" key="1">
    <citation type="journal article" date="2019" name="Int. J. Syst. Evol. Microbiol.">
        <title>The Global Catalogue of Microorganisms (GCM) 10K type strain sequencing project: providing services to taxonomists for standard genome sequencing and annotation.</title>
        <authorList>
            <consortium name="The Broad Institute Genomics Platform"/>
            <consortium name="The Broad Institute Genome Sequencing Center for Infectious Disease"/>
            <person name="Wu L."/>
            <person name="Ma J."/>
        </authorList>
    </citation>
    <scope>NUCLEOTIDE SEQUENCE [LARGE SCALE GENOMIC DNA]</scope>
    <source>
        <strain evidence="5">JCM 18956</strain>
    </source>
</reference>